<sequence>MRTIVCEKSWDFCSGIETNFLERLVSESLNHQIPIVLFILMETYSLKVDLMTKCDLCSNESKILYTVKNPKSSEDENVLHLCRDCLKIVHETYVQVK</sequence>
<dbReference type="EMBL" id="LHYI01000040">
    <property type="protein sequence ID" value="KXB07952.1"/>
    <property type="molecule type" value="Genomic_DNA"/>
</dbReference>
<dbReference type="Pfam" id="PF10621">
    <property type="entry name" value="FpoO"/>
    <property type="match status" value="1"/>
</dbReference>
<accession>A0ABR5TJ90</accession>
<evidence type="ECO:0000313" key="2">
    <source>
        <dbReference type="Proteomes" id="UP000070633"/>
    </source>
</evidence>
<evidence type="ECO:0000313" key="1">
    <source>
        <dbReference type="EMBL" id="KXB07952.1"/>
    </source>
</evidence>
<keyword evidence="2" id="KW-1185">Reference proteome</keyword>
<dbReference type="Proteomes" id="UP000070633">
    <property type="component" value="Unassembled WGS sequence"/>
</dbReference>
<proteinExistence type="predicted"/>
<comment type="caution">
    <text evidence="1">The sequence shown here is derived from an EMBL/GenBank/DDBJ whole genome shotgun (WGS) entry which is preliminary data.</text>
</comment>
<reference evidence="1 2" key="1">
    <citation type="journal article" date="2016" name="Sci. Rep.">
        <title>Metabolic traits of an uncultured archaeal lineage -MSBL1- from brine pools of the Red Sea.</title>
        <authorList>
            <person name="Mwirichia R."/>
            <person name="Alam I."/>
            <person name="Rashid M."/>
            <person name="Vinu M."/>
            <person name="Ba-Alawi W."/>
            <person name="Anthony Kamau A."/>
            <person name="Kamanda Ngugi D."/>
            <person name="Goker M."/>
            <person name="Klenk H.P."/>
            <person name="Bajic V."/>
            <person name="Stingl U."/>
        </authorList>
    </citation>
    <scope>NUCLEOTIDE SEQUENCE [LARGE SCALE GENOMIC DNA]</scope>
    <source>
        <strain evidence="1">SCGC-AAA382M17</strain>
    </source>
</reference>
<name>A0ABR5TJ90_9EURY</name>
<gene>
    <name evidence="1" type="ORF">AKJ55_01620</name>
</gene>
<organism evidence="1 2">
    <name type="scientific">candidate division MSBL1 archaeon SCGC-AAA382M17</name>
    <dbReference type="NCBI Taxonomy" id="1698284"/>
    <lineage>
        <taxon>Archaea</taxon>
        <taxon>Methanobacteriati</taxon>
        <taxon>Methanobacteriota</taxon>
        <taxon>candidate division MSBL1</taxon>
    </lineage>
</organism>
<protein>
    <submittedName>
        <fullName evidence="1">Uncharacterized protein</fullName>
    </submittedName>
</protein>
<dbReference type="InterPro" id="IPR018288">
    <property type="entry name" value="F420H2-DH_FpoO"/>
</dbReference>